<gene>
    <name evidence="1" type="ORF">NE579_15080</name>
</gene>
<name>A0AAW5JW08_9FIRM</name>
<evidence type="ECO:0000313" key="1">
    <source>
        <dbReference type="EMBL" id="MCQ4771763.1"/>
    </source>
</evidence>
<proteinExistence type="predicted"/>
<accession>A0AAW5JW08</accession>
<dbReference type="Pfam" id="PF20124">
    <property type="entry name" value="DUF6514"/>
    <property type="match status" value="1"/>
</dbReference>
<evidence type="ECO:0000313" key="2">
    <source>
        <dbReference type="Proteomes" id="UP001204562"/>
    </source>
</evidence>
<dbReference type="EMBL" id="JANFYS010000049">
    <property type="protein sequence ID" value="MCQ4771763.1"/>
    <property type="molecule type" value="Genomic_DNA"/>
</dbReference>
<sequence>MTKRRPLNDLGLWLLPELNRRNIPQKAFARLLHTTPQNLTDLLRGRRFHGQTLSQWQARCQGVLDMLDRQSPNTAVPTGCRARYQAICSTVEDVTLGKYDTYGLQCLCHQSDAWVQIRVIRDISTYREPVLHLANQLNACHLSPLHFEEVVLDHIGR</sequence>
<organism evidence="1 2">
    <name type="scientific">Intestinimonas massiliensis</name>
    <name type="common">ex Afouda et al. 2020</name>
    <dbReference type="NCBI Taxonomy" id="1673721"/>
    <lineage>
        <taxon>Bacteria</taxon>
        <taxon>Bacillati</taxon>
        <taxon>Bacillota</taxon>
        <taxon>Clostridia</taxon>
        <taxon>Eubacteriales</taxon>
        <taxon>Intestinimonas</taxon>
    </lineage>
</organism>
<protein>
    <submittedName>
        <fullName evidence="1">DUF6514 family protein</fullName>
    </submittedName>
</protein>
<dbReference type="InterPro" id="IPR017016">
    <property type="entry name" value="UCP033595"/>
</dbReference>
<dbReference type="Proteomes" id="UP001204562">
    <property type="component" value="Unassembled WGS sequence"/>
</dbReference>
<dbReference type="RefSeq" id="WP_256304831.1">
    <property type="nucleotide sequence ID" value="NZ_JANFYS010000049.1"/>
</dbReference>
<reference evidence="1" key="1">
    <citation type="submission" date="2022-06" db="EMBL/GenBank/DDBJ databases">
        <title>Isolation of gut microbiota from human fecal samples.</title>
        <authorList>
            <person name="Pamer E.G."/>
            <person name="Barat B."/>
            <person name="Waligurski E."/>
            <person name="Medina S."/>
            <person name="Paddock L."/>
            <person name="Mostad J."/>
        </authorList>
    </citation>
    <scope>NUCLEOTIDE SEQUENCE</scope>
    <source>
        <strain evidence="1">DFI.9.91</strain>
    </source>
</reference>
<comment type="caution">
    <text evidence="1">The sequence shown here is derived from an EMBL/GenBank/DDBJ whole genome shotgun (WGS) entry which is preliminary data.</text>
</comment>
<dbReference type="AlphaFoldDB" id="A0AAW5JW08"/>